<dbReference type="Pfam" id="PF01925">
    <property type="entry name" value="TauE"/>
    <property type="match status" value="1"/>
</dbReference>
<feature type="transmembrane region" description="Helical" evidence="8">
    <location>
        <begin position="81"/>
        <end position="100"/>
    </location>
</feature>
<feature type="transmembrane region" description="Helical" evidence="8">
    <location>
        <begin position="15"/>
        <end position="42"/>
    </location>
</feature>
<name>A0A081BD69_9HYPH</name>
<gene>
    <name evidence="9" type="ORF">M2A_2486</name>
</gene>
<comment type="subcellular location">
    <subcellularLocation>
        <location evidence="1 8">Cell membrane</location>
        <topology evidence="1 8">Multi-pass membrane protein</topology>
    </subcellularLocation>
</comment>
<evidence type="ECO:0000313" key="9">
    <source>
        <dbReference type="EMBL" id="GAK45987.1"/>
    </source>
</evidence>
<comment type="similarity">
    <text evidence="2 8">Belongs to the 4-toluene sulfonate uptake permease (TSUP) (TC 2.A.102) family.</text>
</comment>
<dbReference type="GO" id="GO:0005886">
    <property type="term" value="C:plasma membrane"/>
    <property type="evidence" value="ECO:0007669"/>
    <property type="project" value="UniProtKB-SubCell"/>
</dbReference>
<dbReference type="Proteomes" id="UP000028702">
    <property type="component" value="Unassembled WGS sequence"/>
</dbReference>
<comment type="caution">
    <text evidence="9">The sequence shown here is derived from an EMBL/GenBank/DDBJ whole genome shotgun (WGS) entry which is preliminary data.</text>
</comment>
<keyword evidence="3" id="KW-0813">Transport</keyword>
<dbReference type="InterPro" id="IPR052017">
    <property type="entry name" value="TSUP"/>
</dbReference>
<evidence type="ECO:0000256" key="1">
    <source>
        <dbReference type="ARBA" id="ARBA00004651"/>
    </source>
</evidence>
<feature type="transmembrane region" description="Helical" evidence="8">
    <location>
        <begin position="176"/>
        <end position="197"/>
    </location>
</feature>
<feature type="transmembrane region" description="Helical" evidence="8">
    <location>
        <begin position="203"/>
        <end position="223"/>
    </location>
</feature>
<sequence>MEIVTFMAGEAGPAALWFAAFAVALAFFLRGFAGFGASLLSVSALSLIWPPVEVVPVIFLLEVLASAVLLPGAFAHVNWRALFWMFAGMVVATPLGLALLMALPAAAMALVIQAGVACAALALLAGIGPKHAPGKAASAATGLAVGGLNGAAAIGGPPAVLFFFSVPGREEMARASLIGFFLGTDLVAAGFAAWNGLYGSLEAWRFAFLAPVMVAAAFAGAHVFTRVDKALVRKVALIGLCLLALVGLMRGLMT</sequence>
<keyword evidence="6 8" id="KW-1133">Transmembrane helix</keyword>
<evidence type="ECO:0000256" key="5">
    <source>
        <dbReference type="ARBA" id="ARBA00022692"/>
    </source>
</evidence>
<reference evidence="9 10" key="1">
    <citation type="submission" date="2014-07" db="EMBL/GenBank/DDBJ databases">
        <title>Tepidicaulis marinum gen. nov., sp. nov., a novel marine bacterium denitrifying nitrate to nitrous oxide strictly under microaerobic conditions.</title>
        <authorList>
            <person name="Takeuchi M."/>
            <person name="Yamagishi T."/>
            <person name="Kamagata Y."/>
            <person name="Oshima K."/>
            <person name="Hattori M."/>
            <person name="Katayama T."/>
            <person name="Hanada S."/>
            <person name="Tamaki H."/>
            <person name="Marumo K."/>
            <person name="Maeda H."/>
            <person name="Nedachi M."/>
            <person name="Iwasaki W."/>
            <person name="Suwa Y."/>
            <person name="Sakata S."/>
        </authorList>
    </citation>
    <scope>NUCLEOTIDE SEQUENCE [LARGE SCALE GENOMIC DNA]</scope>
    <source>
        <strain evidence="9 10">MA2</strain>
    </source>
</reference>
<evidence type="ECO:0000256" key="8">
    <source>
        <dbReference type="RuleBase" id="RU363041"/>
    </source>
</evidence>
<evidence type="ECO:0000256" key="4">
    <source>
        <dbReference type="ARBA" id="ARBA00022475"/>
    </source>
</evidence>
<proteinExistence type="inferred from homology"/>
<accession>A0A081BD69</accession>
<dbReference type="EMBL" id="BBIO01000014">
    <property type="protein sequence ID" value="GAK45987.1"/>
    <property type="molecule type" value="Genomic_DNA"/>
</dbReference>
<keyword evidence="7 8" id="KW-0472">Membrane</keyword>
<evidence type="ECO:0000256" key="2">
    <source>
        <dbReference type="ARBA" id="ARBA00009142"/>
    </source>
</evidence>
<evidence type="ECO:0000256" key="3">
    <source>
        <dbReference type="ARBA" id="ARBA00022448"/>
    </source>
</evidence>
<dbReference type="PANTHER" id="PTHR30269">
    <property type="entry name" value="TRANSMEMBRANE PROTEIN YFCA"/>
    <property type="match status" value="1"/>
</dbReference>
<dbReference type="eggNOG" id="COG0730">
    <property type="taxonomic scope" value="Bacteria"/>
</dbReference>
<organism evidence="9 10">
    <name type="scientific">Tepidicaulis marinus</name>
    <dbReference type="NCBI Taxonomy" id="1333998"/>
    <lineage>
        <taxon>Bacteria</taxon>
        <taxon>Pseudomonadati</taxon>
        <taxon>Pseudomonadota</taxon>
        <taxon>Alphaproteobacteria</taxon>
        <taxon>Hyphomicrobiales</taxon>
        <taxon>Parvibaculaceae</taxon>
        <taxon>Tepidicaulis</taxon>
    </lineage>
</organism>
<feature type="transmembrane region" description="Helical" evidence="8">
    <location>
        <begin position="107"/>
        <end position="127"/>
    </location>
</feature>
<keyword evidence="10" id="KW-1185">Reference proteome</keyword>
<evidence type="ECO:0000313" key="10">
    <source>
        <dbReference type="Proteomes" id="UP000028702"/>
    </source>
</evidence>
<dbReference type="PANTHER" id="PTHR30269:SF37">
    <property type="entry name" value="MEMBRANE TRANSPORTER PROTEIN"/>
    <property type="match status" value="1"/>
</dbReference>
<protein>
    <recommendedName>
        <fullName evidence="8">Probable membrane transporter protein</fullName>
    </recommendedName>
</protein>
<feature type="transmembrane region" description="Helical" evidence="8">
    <location>
        <begin position="139"/>
        <end position="164"/>
    </location>
</feature>
<evidence type="ECO:0000256" key="6">
    <source>
        <dbReference type="ARBA" id="ARBA00022989"/>
    </source>
</evidence>
<evidence type="ECO:0000256" key="7">
    <source>
        <dbReference type="ARBA" id="ARBA00023136"/>
    </source>
</evidence>
<dbReference type="InterPro" id="IPR002781">
    <property type="entry name" value="TM_pro_TauE-like"/>
</dbReference>
<dbReference type="RefSeq" id="WP_156101754.1">
    <property type="nucleotide sequence ID" value="NZ_BBIO01000014.1"/>
</dbReference>
<feature type="transmembrane region" description="Helical" evidence="8">
    <location>
        <begin position="235"/>
        <end position="253"/>
    </location>
</feature>
<keyword evidence="4 8" id="KW-1003">Cell membrane</keyword>
<dbReference type="AlphaFoldDB" id="A0A081BD69"/>
<keyword evidence="5 8" id="KW-0812">Transmembrane</keyword>